<dbReference type="GO" id="GO:0008889">
    <property type="term" value="F:glycerophosphodiester phosphodiesterase activity"/>
    <property type="evidence" value="ECO:0007669"/>
    <property type="project" value="UniProtKB-EC"/>
</dbReference>
<keyword evidence="2" id="KW-0378">Hydrolase</keyword>
<dbReference type="Gene3D" id="3.20.20.190">
    <property type="entry name" value="Phosphatidylinositol (PI) phosphodiesterase"/>
    <property type="match status" value="1"/>
</dbReference>
<evidence type="ECO:0000259" key="1">
    <source>
        <dbReference type="PROSITE" id="PS51704"/>
    </source>
</evidence>
<dbReference type="OrthoDB" id="9795622at2"/>
<name>A0A1M5XSU4_9VIBR</name>
<dbReference type="PANTHER" id="PTHR46211">
    <property type="entry name" value="GLYCEROPHOSPHORYL DIESTER PHOSPHODIESTERASE"/>
    <property type="match status" value="1"/>
</dbReference>
<dbReference type="Proteomes" id="UP000184608">
    <property type="component" value="Unassembled WGS sequence"/>
</dbReference>
<proteinExistence type="predicted"/>
<dbReference type="STRING" id="1216006.VA7868_01272"/>
<gene>
    <name evidence="2" type="primary">ugpQ</name>
    <name evidence="2" type="ORF">VA7868_01272</name>
</gene>
<keyword evidence="3" id="KW-1185">Reference proteome</keyword>
<dbReference type="PROSITE" id="PS51704">
    <property type="entry name" value="GP_PDE"/>
    <property type="match status" value="1"/>
</dbReference>
<dbReference type="Pfam" id="PF03009">
    <property type="entry name" value="GDPD"/>
    <property type="match status" value="1"/>
</dbReference>
<dbReference type="RefSeq" id="WP_073603022.1">
    <property type="nucleotide sequence ID" value="NZ_FQXZ01000013.1"/>
</dbReference>
<dbReference type="SUPFAM" id="SSF51695">
    <property type="entry name" value="PLC-like phosphodiesterases"/>
    <property type="match status" value="1"/>
</dbReference>
<organism evidence="2 3">
    <name type="scientific">Vibrio aerogenes CECT 7868</name>
    <dbReference type="NCBI Taxonomy" id="1216006"/>
    <lineage>
        <taxon>Bacteria</taxon>
        <taxon>Pseudomonadati</taxon>
        <taxon>Pseudomonadota</taxon>
        <taxon>Gammaproteobacteria</taxon>
        <taxon>Vibrionales</taxon>
        <taxon>Vibrionaceae</taxon>
        <taxon>Vibrio</taxon>
    </lineage>
</organism>
<dbReference type="EC" id="3.1.4.46" evidence="2"/>
<dbReference type="GO" id="GO:0006629">
    <property type="term" value="P:lipid metabolic process"/>
    <property type="evidence" value="ECO:0007669"/>
    <property type="project" value="InterPro"/>
</dbReference>
<dbReference type="EMBL" id="FQXZ01000013">
    <property type="protein sequence ID" value="SHI02333.1"/>
    <property type="molecule type" value="Genomic_DNA"/>
</dbReference>
<sequence>MKPIIVGHRGVAGTYPENTRASFLAAAKAGLTWIELDVQPTADDILVVCHDHELGRCSDGQGRVDAHSLQTLKQLDFGAWFGPEFAGEQLLTLGELFVLLHDYPVAINIEIKVDDMHDKAKVVRALYQELSLAKIDPHRVILSSFNHEILKICHQTSRVYPLAVLTEKLTEGDKQLMQDIGAVACNINYRALDAAILQQLHQAGLQVWVYTVNKPEQFSLTTQVDGIFTDYPERFIERTQI</sequence>
<evidence type="ECO:0000313" key="3">
    <source>
        <dbReference type="Proteomes" id="UP000184608"/>
    </source>
</evidence>
<evidence type="ECO:0000313" key="2">
    <source>
        <dbReference type="EMBL" id="SHI02333.1"/>
    </source>
</evidence>
<feature type="domain" description="GP-PDE" evidence="1">
    <location>
        <begin position="3"/>
        <end position="239"/>
    </location>
</feature>
<dbReference type="AlphaFoldDB" id="A0A1M5XSU4"/>
<accession>A0A1M5XSU4</accession>
<dbReference type="InterPro" id="IPR017946">
    <property type="entry name" value="PLC-like_Pdiesterase_TIM-brl"/>
</dbReference>
<dbReference type="InterPro" id="IPR030395">
    <property type="entry name" value="GP_PDE_dom"/>
</dbReference>
<protein>
    <submittedName>
        <fullName evidence="2">Glycerophosphoryl diester phosphodiesterase</fullName>
        <ecNumber evidence="2">3.1.4.46</ecNumber>
    </submittedName>
</protein>
<dbReference type="PANTHER" id="PTHR46211:SF1">
    <property type="entry name" value="GLYCEROPHOSPHODIESTER PHOSPHODIESTERASE, CYTOPLASMIC"/>
    <property type="match status" value="1"/>
</dbReference>
<reference evidence="2 3" key="1">
    <citation type="submission" date="2016-11" db="EMBL/GenBank/DDBJ databases">
        <authorList>
            <person name="Jaros S."/>
            <person name="Januszkiewicz K."/>
            <person name="Wedrychowicz H."/>
        </authorList>
    </citation>
    <scope>NUCLEOTIDE SEQUENCE [LARGE SCALE GENOMIC DNA]</scope>
    <source>
        <strain evidence="2 3">CECT 7868</strain>
    </source>
</reference>